<protein>
    <recommendedName>
        <fullName evidence="3">GrpE protein homolog</fullName>
    </recommendedName>
</protein>
<evidence type="ECO:0000256" key="3">
    <source>
        <dbReference type="RuleBase" id="RU000640"/>
    </source>
</evidence>
<dbReference type="GO" id="GO:0051082">
    <property type="term" value="F:unfolded protein binding"/>
    <property type="evidence" value="ECO:0007669"/>
    <property type="project" value="TreeGrafter"/>
</dbReference>
<dbReference type="InterPro" id="IPR009012">
    <property type="entry name" value="GrpE_head"/>
</dbReference>
<dbReference type="CDD" id="cd00446">
    <property type="entry name" value="GrpE"/>
    <property type="match status" value="1"/>
</dbReference>
<dbReference type="HAMAP" id="MF_01151">
    <property type="entry name" value="GrpE"/>
    <property type="match status" value="1"/>
</dbReference>
<proteinExistence type="inferred from homology"/>
<dbReference type="PANTHER" id="PTHR21237">
    <property type="entry name" value="GRPE PROTEIN"/>
    <property type="match status" value="1"/>
</dbReference>
<evidence type="ECO:0000256" key="1">
    <source>
        <dbReference type="ARBA" id="ARBA00009054"/>
    </source>
</evidence>
<dbReference type="Proteomes" id="UP000887575">
    <property type="component" value="Unassembled WGS sequence"/>
</dbReference>
<reference evidence="7 8" key="1">
    <citation type="submission" date="2024-02" db="UniProtKB">
        <authorList>
            <consortium name="WormBaseParasite"/>
        </authorList>
    </citation>
    <scope>IDENTIFICATION</scope>
</reference>
<evidence type="ECO:0000256" key="5">
    <source>
        <dbReference type="SAM" id="MobiDB-lite"/>
    </source>
</evidence>
<sequence>MFLRALSRLSGIIPSTIEARGSAQFTKTLSTRHQSTNATGSEEQKNLDLPLTDNGKRISGENYLANVRKAFENGDKDEWALPAKNVLSLISEYDVLINESADFKDKYQRALAEMENVRRRGVKQVDDAKTFAIQGFCKDLLEVADILDLAMGSIKKEDLDEGGKQLQDIYEGISMTKRVLLKIFDKHGLTAVDPMGTKFDPNLHEAITQIPAKSVNVEPGNIAFVSKIGYSLKGRPIRAAQVGVAID</sequence>
<dbReference type="GO" id="GO:0001405">
    <property type="term" value="C:PAM complex, Tim23 associated import motor"/>
    <property type="evidence" value="ECO:0007669"/>
    <property type="project" value="TreeGrafter"/>
</dbReference>
<evidence type="ECO:0000256" key="2">
    <source>
        <dbReference type="ARBA" id="ARBA00023186"/>
    </source>
</evidence>
<dbReference type="Pfam" id="PF01025">
    <property type="entry name" value="GrpE"/>
    <property type="match status" value="1"/>
</dbReference>
<dbReference type="InterPro" id="IPR000740">
    <property type="entry name" value="GrpE"/>
</dbReference>
<dbReference type="PANTHER" id="PTHR21237:SF23">
    <property type="entry name" value="GRPE PROTEIN HOMOLOG, MITOCHONDRIAL"/>
    <property type="match status" value="1"/>
</dbReference>
<organism evidence="6 8">
    <name type="scientific">Mesorhabditis belari</name>
    <dbReference type="NCBI Taxonomy" id="2138241"/>
    <lineage>
        <taxon>Eukaryota</taxon>
        <taxon>Metazoa</taxon>
        <taxon>Ecdysozoa</taxon>
        <taxon>Nematoda</taxon>
        <taxon>Chromadorea</taxon>
        <taxon>Rhabditida</taxon>
        <taxon>Rhabditina</taxon>
        <taxon>Rhabditomorpha</taxon>
        <taxon>Rhabditoidea</taxon>
        <taxon>Rhabditidae</taxon>
        <taxon>Mesorhabditinae</taxon>
        <taxon>Mesorhabditis</taxon>
    </lineage>
</organism>
<accession>A0AAF3FAQ4</accession>
<feature type="compositionally biased region" description="Polar residues" evidence="5">
    <location>
        <begin position="32"/>
        <end position="41"/>
    </location>
</feature>
<evidence type="ECO:0000313" key="8">
    <source>
        <dbReference type="WBParaSite" id="MBELARI_LOCUS3983"/>
    </source>
</evidence>
<dbReference type="InterPro" id="IPR013805">
    <property type="entry name" value="GrpE_CC"/>
</dbReference>
<dbReference type="Gene3D" id="3.90.20.20">
    <property type="match status" value="1"/>
</dbReference>
<name>A0AAF3FAQ4_9BILA</name>
<evidence type="ECO:0000256" key="4">
    <source>
        <dbReference type="RuleBase" id="RU004478"/>
    </source>
</evidence>
<dbReference type="AlphaFoldDB" id="A0AAF3FAQ4"/>
<dbReference type="GO" id="GO:0042803">
    <property type="term" value="F:protein homodimerization activity"/>
    <property type="evidence" value="ECO:0007669"/>
    <property type="project" value="InterPro"/>
</dbReference>
<dbReference type="PROSITE" id="PS01071">
    <property type="entry name" value="GRPE"/>
    <property type="match status" value="1"/>
</dbReference>
<dbReference type="GO" id="GO:0000774">
    <property type="term" value="F:adenyl-nucleotide exchange factor activity"/>
    <property type="evidence" value="ECO:0007669"/>
    <property type="project" value="InterPro"/>
</dbReference>
<dbReference type="GO" id="GO:0006457">
    <property type="term" value="P:protein folding"/>
    <property type="evidence" value="ECO:0007669"/>
    <property type="project" value="InterPro"/>
</dbReference>
<feature type="region of interest" description="Disordered" evidence="5">
    <location>
        <begin position="32"/>
        <end position="52"/>
    </location>
</feature>
<comment type="function">
    <text evidence="3">Essential component of the PAM complex, a complex required for the translocation of transit peptide-containing proteins from the inner membrane into the mitochondrial matrix in an ATP-dependent manner.</text>
</comment>
<evidence type="ECO:0000313" key="6">
    <source>
        <dbReference type="Proteomes" id="UP000887575"/>
    </source>
</evidence>
<comment type="similarity">
    <text evidence="1 4">Belongs to the GrpE family.</text>
</comment>
<keyword evidence="2 3" id="KW-0143">Chaperone</keyword>
<dbReference type="GO" id="GO:0030150">
    <property type="term" value="P:protein import into mitochondrial matrix"/>
    <property type="evidence" value="ECO:0007669"/>
    <property type="project" value="TreeGrafter"/>
</dbReference>
<dbReference type="WBParaSite" id="MBELARI_LOCUS3983">
    <property type="protein sequence ID" value="MBELARI_LOCUS3983"/>
    <property type="gene ID" value="MBELARI_LOCUS3983"/>
</dbReference>
<evidence type="ECO:0000313" key="7">
    <source>
        <dbReference type="WBParaSite" id="MBELARI_LOCUS1811"/>
    </source>
</evidence>
<dbReference type="SUPFAM" id="SSF58014">
    <property type="entry name" value="Coiled-coil domain of nucleotide exchange factor GrpE"/>
    <property type="match status" value="1"/>
</dbReference>
<dbReference type="WBParaSite" id="MBELARI_LOCUS1811">
    <property type="protein sequence ID" value="MBELARI_LOCUS1811"/>
    <property type="gene ID" value="MBELARI_LOCUS1811"/>
</dbReference>
<keyword evidence="3" id="KW-0496">Mitochondrion</keyword>
<dbReference type="SUPFAM" id="SSF51064">
    <property type="entry name" value="Head domain of nucleotide exchange factor GrpE"/>
    <property type="match status" value="1"/>
</dbReference>
<dbReference type="GO" id="GO:0051087">
    <property type="term" value="F:protein-folding chaperone binding"/>
    <property type="evidence" value="ECO:0007669"/>
    <property type="project" value="InterPro"/>
</dbReference>
<dbReference type="Gene3D" id="2.30.22.10">
    <property type="entry name" value="Head domain of nucleotide exchange factor GrpE"/>
    <property type="match status" value="1"/>
</dbReference>
<comment type="subcellular location">
    <subcellularLocation>
        <location evidence="3">Mitochondrion matrix</location>
    </subcellularLocation>
</comment>
<dbReference type="PRINTS" id="PR00773">
    <property type="entry name" value="GRPEPROTEIN"/>
</dbReference>
<keyword evidence="6" id="KW-1185">Reference proteome</keyword>